<name>A0A370BWH9_ASPNG</name>
<gene>
    <name evidence="1" type="ORF">M747DRAFT_49654</name>
</gene>
<dbReference type="VEuPathDB" id="FungiDB:M747DRAFT_49654"/>
<dbReference type="AlphaFoldDB" id="A0A370BWH9"/>
<accession>A0A370BWH9</accession>
<proteinExistence type="predicted"/>
<reference evidence="1 2" key="1">
    <citation type="submission" date="2018-07" db="EMBL/GenBank/DDBJ databases">
        <title>Section-level genome sequencing of Aspergillus section Nigri to investigate inter- and intra-species variation.</title>
        <authorList>
            <consortium name="DOE Joint Genome Institute"/>
            <person name="Vesth T.C."/>
            <person name="Nybo J.L."/>
            <person name="Theobald S."/>
            <person name="Frisvad J.C."/>
            <person name="Larsen T.O."/>
            <person name="Nielsen K.F."/>
            <person name="Hoof J.B."/>
            <person name="Brandl J."/>
            <person name="Salamov A."/>
            <person name="Riley R."/>
            <person name="Gladden J.M."/>
            <person name="Phatale P."/>
            <person name="Nielsen M.T."/>
            <person name="Lyhne E.K."/>
            <person name="Kogle M.E."/>
            <person name="Strasser K."/>
            <person name="McDonnell E."/>
            <person name="Barry K."/>
            <person name="Clum A."/>
            <person name="Chen C."/>
            <person name="Nolan M."/>
            <person name="Sandor L."/>
            <person name="Kuo A."/>
            <person name="Lipzen A."/>
            <person name="Hainaut M."/>
            <person name="Drula E."/>
            <person name="Tsang A."/>
            <person name="Magnuson J.K."/>
            <person name="Henrissat B."/>
            <person name="Wiebenga A."/>
            <person name="Simmons B.A."/>
            <person name="Makela M.R."/>
            <person name="De vries R.P."/>
            <person name="Grigoriev I.V."/>
            <person name="Mortensen U.H."/>
            <person name="Baker S.E."/>
            <person name="Andersen M.R."/>
        </authorList>
    </citation>
    <scope>NUCLEOTIDE SEQUENCE [LARGE SCALE GENOMIC DNA]</scope>
    <source>
        <strain evidence="1 2">ATCC 13496</strain>
    </source>
</reference>
<organism evidence="1 2">
    <name type="scientific">Aspergillus niger ATCC 13496</name>
    <dbReference type="NCBI Taxonomy" id="1353008"/>
    <lineage>
        <taxon>Eukaryota</taxon>
        <taxon>Fungi</taxon>
        <taxon>Dikarya</taxon>
        <taxon>Ascomycota</taxon>
        <taxon>Pezizomycotina</taxon>
        <taxon>Eurotiomycetes</taxon>
        <taxon>Eurotiomycetidae</taxon>
        <taxon>Eurotiales</taxon>
        <taxon>Aspergillaceae</taxon>
        <taxon>Aspergillus</taxon>
        <taxon>Aspergillus subgen. Circumdati</taxon>
    </lineage>
</organism>
<dbReference type="EMBL" id="KZ851917">
    <property type="protein sequence ID" value="RDH19857.1"/>
    <property type="molecule type" value="Genomic_DNA"/>
</dbReference>
<evidence type="ECO:0000313" key="1">
    <source>
        <dbReference type="EMBL" id="RDH19857.1"/>
    </source>
</evidence>
<evidence type="ECO:0000313" key="2">
    <source>
        <dbReference type="Proteomes" id="UP000253845"/>
    </source>
</evidence>
<protein>
    <submittedName>
        <fullName evidence="1">Uncharacterized protein</fullName>
    </submittedName>
</protein>
<dbReference type="Proteomes" id="UP000253845">
    <property type="component" value="Unassembled WGS sequence"/>
</dbReference>
<sequence>MLILTVSVIVSIGKIRPRHLIWPVRQAFPSLQPRRTPIGQSANGISQLQDKPVSEVYLRESRKITTRIHTTHSPLTCNLLCLSNSFYYHHTRHVSRVTRGPRARAMTSAVSGVPRGVVANGQHQSGAAIDEESLWEMNAGGGGLAIGEAVEWRSGAPAKLGVGKLSRETARKRGRDVMVIH</sequence>